<evidence type="ECO:0000313" key="3">
    <source>
        <dbReference type="EMBL" id="QDU44355.1"/>
    </source>
</evidence>
<dbReference type="InterPro" id="IPR005135">
    <property type="entry name" value="Endo/exonuclease/phosphatase"/>
</dbReference>
<feature type="domain" description="Endonuclease/exonuclease/phosphatase" evidence="2">
    <location>
        <begin position="26"/>
        <end position="274"/>
    </location>
</feature>
<dbReference type="PANTHER" id="PTHR12121">
    <property type="entry name" value="CARBON CATABOLITE REPRESSOR PROTEIN 4"/>
    <property type="match status" value="1"/>
</dbReference>
<proteinExistence type="predicted"/>
<organism evidence="3 4">
    <name type="scientific">Symmachiella dynata</name>
    <dbReference type="NCBI Taxonomy" id="2527995"/>
    <lineage>
        <taxon>Bacteria</taxon>
        <taxon>Pseudomonadati</taxon>
        <taxon>Planctomycetota</taxon>
        <taxon>Planctomycetia</taxon>
        <taxon>Planctomycetales</taxon>
        <taxon>Planctomycetaceae</taxon>
        <taxon>Symmachiella</taxon>
    </lineage>
</organism>
<dbReference type="PANTHER" id="PTHR12121:SF36">
    <property type="entry name" value="ENDONUCLEASE_EXONUCLEASE_PHOSPHATASE DOMAIN-CONTAINING PROTEIN"/>
    <property type="match status" value="1"/>
</dbReference>
<keyword evidence="3" id="KW-0269">Exonuclease</keyword>
<keyword evidence="3" id="KW-0540">Nuclease</keyword>
<dbReference type="GO" id="GO:0000175">
    <property type="term" value="F:3'-5'-RNA exonuclease activity"/>
    <property type="evidence" value="ECO:0007669"/>
    <property type="project" value="TreeGrafter"/>
</dbReference>
<keyword evidence="3" id="KW-0255">Endonuclease</keyword>
<keyword evidence="4" id="KW-1185">Reference proteome</keyword>
<dbReference type="Pfam" id="PF03372">
    <property type="entry name" value="Exo_endo_phos"/>
    <property type="match status" value="1"/>
</dbReference>
<gene>
    <name evidence="3" type="ORF">Mal52_28360</name>
</gene>
<dbReference type="SUPFAM" id="SSF56219">
    <property type="entry name" value="DNase I-like"/>
    <property type="match status" value="1"/>
</dbReference>
<dbReference type="Gene3D" id="3.60.10.10">
    <property type="entry name" value="Endonuclease/exonuclease/phosphatase"/>
    <property type="match status" value="1"/>
</dbReference>
<dbReference type="GO" id="GO:0004519">
    <property type="term" value="F:endonuclease activity"/>
    <property type="evidence" value="ECO:0007669"/>
    <property type="project" value="UniProtKB-KW"/>
</dbReference>
<dbReference type="CDD" id="cd09083">
    <property type="entry name" value="EEP-1"/>
    <property type="match status" value="1"/>
</dbReference>
<reference evidence="3 4" key="1">
    <citation type="submission" date="2019-02" db="EMBL/GenBank/DDBJ databases">
        <title>Deep-cultivation of Planctomycetes and their phenomic and genomic characterization uncovers novel biology.</title>
        <authorList>
            <person name="Wiegand S."/>
            <person name="Jogler M."/>
            <person name="Boedeker C."/>
            <person name="Pinto D."/>
            <person name="Vollmers J."/>
            <person name="Rivas-Marin E."/>
            <person name="Kohn T."/>
            <person name="Peeters S.H."/>
            <person name="Heuer A."/>
            <person name="Rast P."/>
            <person name="Oberbeckmann S."/>
            <person name="Bunk B."/>
            <person name="Jeske O."/>
            <person name="Meyerdierks A."/>
            <person name="Storesund J.E."/>
            <person name="Kallscheuer N."/>
            <person name="Luecker S."/>
            <person name="Lage O.M."/>
            <person name="Pohl T."/>
            <person name="Merkel B.J."/>
            <person name="Hornburger P."/>
            <person name="Mueller R.-W."/>
            <person name="Bruemmer F."/>
            <person name="Labrenz M."/>
            <person name="Spormann A.M."/>
            <person name="Op den Camp H."/>
            <person name="Overmann J."/>
            <person name="Amann R."/>
            <person name="Jetten M.S.M."/>
            <person name="Mascher T."/>
            <person name="Medema M.H."/>
            <person name="Devos D.P."/>
            <person name="Kaster A.-K."/>
            <person name="Ovreas L."/>
            <person name="Rohde M."/>
            <person name="Galperin M.Y."/>
            <person name="Jogler C."/>
        </authorList>
    </citation>
    <scope>NUCLEOTIDE SEQUENCE [LARGE SCALE GENOMIC DNA]</scope>
    <source>
        <strain evidence="3 4">Mal52</strain>
    </source>
</reference>
<sequence precursor="true">MKRLLFAFVLLATVGQHAFAESLNVMTWNIRLNTPSDGINAWPNRKDWVAEIVIKNKVDIAGFQEVLIEQLEDLKARLSEMDVYGVGRDDGKNAGEFTPIFFRKERFELLEESTFWLSTTPDKTASKGWDAALPRIASWVKLKDRQTGAVFYVMNTHFDHRGKQARAESAKLLLKQMREQVVDHPVILMGDFNTMPDSPPYDTLIGKGTQARPVYHDAYKHSVQKPAGPDSTWNGFKAIIPQRRIDFIFTTKTVKVERFQTLDDQRDGRFPSDHLPIVTELEIPQK</sequence>
<keyword evidence="1" id="KW-0732">Signal</keyword>
<evidence type="ECO:0000313" key="4">
    <source>
        <dbReference type="Proteomes" id="UP000319383"/>
    </source>
</evidence>
<evidence type="ECO:0000256" key="1">
    <source>
        <dbReference type="SAM" id="SignalP"/>
    </source>
</evidence>
<dbReference type="InterPro" id="IPR050410">
    <property type="entry name" value="CCR4/nocturin_mRNA_transcr"/>
</dbReference>
<dbReference type="KEGG" id="sdyn:Mal52_28360"/>
<protein>
    <submittedName>
        <fullName evidence="3">Endonuclease/Exonuclease/phosphatase family protein</fullName>
    </submittedName>
</protein>
<dbReference type="Proteomes" id="UP000319383">
    <property type="component" value="Chromosome"/>
</dbReference>
<accession>A0A517ZPE7</accession>
<keyword evidence="3" id="KW-0378">Hydrolase</keyword>
<dbReference type="InterPro" id="IPR036691">
    <property type="entry name" value="Endo/exonu/phosph_ase_sf"/>
</dbReference>
<dbReference type="EMBL" id="CP036276">
    <property type="protein sequence ID" value="QDU44355.1"/>
    <property type="molecule type" value="Genomic_DNA"/>
</dbReference>
<dbReference type="AlphaFoldDB" id="A0A517ZPE7"/>
<feature type="chain" id="PRO_5022179922" evidence="1">
    <location>
        <begin position="21"/>
        <end position="286"/>
    </location>
</feature>
<evidence type="ECO:0000259" key="2">
    <source>
        <dbReference type="Pfam" id="PF03372"/>
    </source>
</evidence>
<feature type="signal peptide" evidence="1">
    <location>
        <begin position="1"/>
        <end position="20"/>
    </location>
</feature>
<name>A0A517ZPE7_9PLAN</name>